<dbReference type="PANTHER" id="PTHR34477:SF1">
    <property type="entry name" value="UPF0213 PROTEIN YHBQ"/>
    <property type="match status" value="1"/>
</dbReference>
<dbReference type="RefSeq" id="WP_114694585.1">
    <property type="nucleotide sequence ID" value="NZ_QQOH01000001.1"/>
</dbReference>
<dbReference type="Gene3D" id="3.40.1440.10">
    <property type="entry name" value="GIY-YIG endonuclease"/>
    <property type="match status" value="1"/>
</dbReference>
<dbReference type="PANTHER" id="PTHR34477">
    <property type="entry name" value="UPF0213 PROTEIN YHBQ"/>
    <property type="match status" value="1"/>
</dbReference>
<evidence type="ECO:0000313" key="5">
    <source>
        <dbReference type="Proteomes" id="UP000253769"/>
    </source>
</evidence>
<name>A0A369WTR9_9GAMM</name>
<gene>
    <name evidence="4" type="ORF">DV711_05320</name>
</gene>
<organism evidence="4 5">
    <name type="scientific">Motiliproteus coralliicola</name>
    <dbReference type="NCBI Taxonomy" id="2283196"/>
    <lineage>
        <taxon>Bacteria</taxon>
        <taxon>Pseudomonadati</taxon>
        <taxon>Pseudomonadota</taxon>
        <taxon>Gammaproteobacteria</taxon>
        <taxon>Oceanospirillales</taxon>
        <taxon>Oceanospirillaceae</taxon>
        <taxon>Motiliproteus</taxon>
    </lineage>
</organism>
<dbReference type="Pfam" id="PF01541">
    <property type="entry name" value="GIY-YIG"/>
    <property type="match status" value="1"/>
</dbReference>
<accession>A0A369WTR9</accession>
<dbReference type="AlphaFoldDB" id="A0A369WTR9"/>
<dbReference type="InterPro" id="IPR000305">
    <property type="entry name" value="GIY-YIG_endonuc"/>
</dbReference>
<dbReference type="CDD" id="cd10456">
    <property type="entry name" value="GIY-YIG_UPF0213"/>
    <property type="match status" value="1"/>
</dbReference>
<comment type="caution">
    <text evidence="4">The sequence shown here is derived from an EMBL/GenBank/DDBJ whole genome shotgun (WGS) entry which is preliminary data.</text>
</comment>
<proteinExistence type="inferred from homology"/>
<keyword evidence="5" id="KW-1185">Reference proteome</keyword>
<dbReference type="OrthoDB" id="9797095at2"/>
<feature type="domain" description="GIY-YIG" evidence="3">
    <location>
        <begin position="1"/>
        <end position="72"/>
    </location>
</feature>
<dbReference type="EMBL" id="QQOH01000001">
    <property type="protein sequence ID" value="RDE24991.1"/>
    <property type="molecule type" value="Genomic_DNA"/>
</dbReference>
<protein>
    <submittedName>
        <fullName evidence="4">GIY-YIG nuclease family protein</fullName>
    </submittedName>
</protein>
<comment type="similarity">
    <text evidence="1">Belongs to the UPF0213 family.</text>
</comment>
<evidence type="ECO:0000256" key="2">
    <source>
        <dbReference type="SAM" id="MobiDB-lite"/>
    </source>
</evidence>
<dbReference type="PROSITE" id="PS50164">
    <property type="entry name" value="GIY_YIG"/>
    <property type="match status" value="1"/>
</dbReference>
<dbReference type="InterPro" id="IPR050190">
    <property type="entry name" value="UPF0213_domain"/>
</dbReference>
<evidence type="ECO:0000256" key="1">
    <source>
        <dbReference type="ARBA" id="ARBA00007435"/>
    </source>
</evidence>
<evidence type="ECO:0000313" key="4">
    <source>
        <dbReference type="EMBL" id="RDE24991.1"/>
    </source>
</evidence>
<reference evidence="4 5" key="1">
    <citation type="submission" date="2018-07" db="EMBL/GenBank/DDBJ databases">
        <title>Motiliproteus coralliicola sp. nov., a bacterium isolated from Coral.</title>
        <authorList>
            <person name="Wang G."/>
        </authorList>
    </citation>
    <scope>NUCLEOTIDE SEQUENCE [LARGE SCALE GENOMIC DNA]</scope>
    <source>
        <strain evidence="4 5">C34</strain>
    </source>
</reference>
<dbReference type="SUPFAM" id="SSF82771">
    <property type="entry name" value="GIY-YIG endonuclease"/>
    <property type="match status" value="1"/>
</dbReference>
<feature type="region of interest" description="Disordered" evidence="2">
    <location>
        <begin position="1"/>
        <end position="38"/>
    </location>
</feature>
<sequence>MIETEGGRLYTGISTDPVRRFEQHRSGKGGAKFFRTDPPKRICYQREFPDRSTASKQEYRLKQLTRKQKLTLIEQSVINIEVGL</sequence>
<dbReference type="InterPro" id="IPR035901">
    <property type="entry name" value="GIY-YIG_endonuc_sf"/>
</dbReference>
<dbReference type="Proteomes" id="UP000253769">
    <property type="component" value="Unassembled WGS sequence"/>
</dbReference>
<evidence type="ECO:0000259" key="3">
    <source>
        <dbReference type="PROSITE" id="PS50164"/>
    </source>
</evidence>